<protein>
    <submittedName>
        <fullName evidence="1">(rape) hypothetical protein</fullName>
    </submittedName>
</protein>
<organism evidence="1">
    <name type="scientific">Brassica napus</name>
    <name type="common">Rape</name>
    <dbReference type="NCBI Taxonomy" id="3708"/>
    <lineage>
        <taxon>Eukaryota</taxon>
        <taxon>Viridiplantae</taxon>
        <taxon>Streptophyta</taxon>
        <taxon>Embryophyta</taxon>
        <taxon>Tracheophyta</taxon>
        <taxon>Spermatophyta</taxon>
        <taxon>Magnoliopsida</taxon>
        <taxon>eudicotyledons</taxon>
        <taxon>Gunneridae</taxon>
        <taxon>Pentapetalae</taxon>
        <taxon>rosids</taxon>
        <taxon>malvids</taxon>
        <taxon>Brassicales</taxon>
        <taxon>Brassicaceae</taxon>
        <taxon>Brassiceae</taxon>
        <taxon>Brassica</taxon>
    </lineage>
</organism>
<name>A0A816IVS5_BRANA</name>
<gene>
    <name evidence="1" type="ORF">DARMORV10_C09P14460.1</name>
</gene>
<sequence>MVFQNRDVLVYIAPENNMGNLSSMVDLEPVFNFYFDFLNYNDIFLSKNESDNRSCKYMRYFLRF</sequence>
<reference evidence="1" key="1">
    <citation type="submission" date="2021-01" db="EMBL/GenBank/DDBJ databases">
        <authorList>
            <consortium name="Genoscope - CEA"/>
            <person name="William W."/>
        </authorList>
    </citation>
    <scope>NUCLEOTIDE SEQUENCE</scope>
</reference>
<dbReference type="AlphaFoldDB" id="A0A816IVS5"/>
<dbReference type="EMBL" id="HG994373">
    <property type="protein sequence ID" value="CAF1718709.1"/>
    <property type="molecule type" value="Genomic_DNA"/>
</dbReference>
<evidence type="ECO:0000313" key="1">
    <source>
        <dbReference type="EMBL" id="CAF1718709.1"/>
    </source>
</evidence>
<dbReference type="Proteomes" id="UP001295469">
    <property type="component" value="Chromosome C09"/>
</dbReference>
<accession>A0A816IVS5</accession>
<proteinExistence type="predicted"/>